<accession>A0A1M5UZ84</accession>
<dbReference type="InterPro" id="IPR011990">
    <property type="entry name" value="TPR-like_helical_dom_sf"/>
</dbReference>
<proteinExistence type="predicted"/>
<sequence>MTPSTPAARYPDAVTAGSVVARQLRAGLEYLSAGNIDEAIEAFQRGLAASSGDASTETLSELHSKLGNACMLRGDLGLAAENYKAALRLAPHLTFCWCNLGNAYLKSGMPAEAVTLYLQALTLNPGHWPSRTNLVQALMATQQHLLAKLLLEELVEERPQDASMHHQLGKLYFEVNELESALQCFARAIALNPLDSESIYWTGSIQQKMGEIDAAEAAYAQAAKIYPLIRRPATKLPAEFRIVTLFAPFAGNLPTDYLLKDTAYDIATLAVFASREYHTEALERDVQVVVNLISDADQADALLPLAADVADRFGKPTVNDPRKIQRTTRDAVAAALQGIPGCLVPKVLRQKAGTDLAAATLLAALAPASTVLVRPAGTHGGDDLEKLEGPEALAAALAQRTDTDRYFIEYIDYRSVDGYFRKYRFIFVNGEILPYHLAIADHWKVHHDSTDMADHPWMQREEEAFLNDPASVFGPSHYQVLREIRERVGLDYFGVDCALDRSGNLVMFEANASMLVHDQNEKFFYKAPFVHRIKSAFDDMLRKFAAAGISREDGAAIVTTVG</sequence>
<dbReference type="SUPFAM" id="SSF56059">
    <property type="entry name" value="Glutathione synthetase ATP-binding domain-like"/>
    <property type="match status" value="1"/>
</dbReference>
<dbReference type="AlphaFoldDB" id="A0A1M5UZ84"/>
<dbReference type="EMBL" id="LT670818">
    <property type="protein sequence ID" value="SHH68315.1"/>
    <property type="molecule type" value="Genomic_DNA"/>
</dbReference>
<evidence type="ECO:0000256" key="1">
    <source>
        <dbReference type="ARBA" id="ARBA00022737"/>
    </source>
</evidence>
<feature type="repeat" description="TPR" evidence="3">
    <location>
        <begin position="162"/>
        <end position="195"/>
    </location>
</feature>
<feature type="repeat" description="TPR" evidence="3">
    <location>
        <begin position="94"/>
        <end position="127"/>
    </location>
</feature>
<dbReference type="SUPFAM" id="SSF48452">
    <property type="entry name" value="TPR-like"/>
    <property type="match status" value="1"/>
</dbReference>
<feature type="repeat" description="TPR" evidence="3">
    <location>
        <begin position="20"/>
        <end position="53"/>
    </location>
</feature>
<dbReference type="PROSITE" id="PS50005">
    <property type="entry name" value="TPR"/>
    <property type="match status" value="4"/>
</dbReference>
<evidence type="ECO:0000313" key="5">
    <source>
        <dbReference type="Proteomes" id="UP000190675"/>
    </source>
</evidence>
<keyword evidence="2 3" id="KW-0802">TPR repeat</keyword>
<dbReference type="Proteomes" id="UP000190675">
    <property type="component" value="Chromosome I"/>
</dbReference>
<reference evidence="4 5" key="1">
    <citation type="submission" date="2016-11" db="EMBL/GenBank/DDBJ databases">
        <authorList>
            <person name="Jaros S."/>
            <person name="Januszkiewicz K."/>
            <person name="Wedrychowicz H."/>
        </authorList>
    </citation>
    <scope>NUCLEOTIDE SEQUENCE [LARGE SCALE GENOMIC DNA]</scope>
    <source>
        <strain evidence="4 5">GAS242</strain>
    </source>
</reference>
<feature type="repeat" description="TPR" evidence="3">
    <location>
        <begin position="60"/>
        <end position="93"/>
    </location>
</feature>
<dbReference type="RefSeq" id="WP_079572277.1">
    <property type="nucleotide sequence ID" value="NZ_LT670818.1"/>
</dbReference>
<name>A0A1M5UZ84_9BRAD</name>
<dbReference type="PROSITE" id="PS50293">
    <property type="entry name" value="TPR_REGION"/>
    <property type="match status" value="1"/>
</dbReference>
<dbReference type="InterPro" id="IPR019734">
    <property type="entry name" value="TPR_rpt"/>
</dbReference>
<evidence type="ECO:0000256" key="3">
    <source>
        <dbReference type="PROSITE-ProRule" id="PRU00339"/>
    </source>
</evidence>
<dbReference type="OrthoDB" id="460582at2"/>
<dbReference type="Pfam" id="PF13432">
    <property type="entry name" value="TPR_16"/>
    <property type="match status" value="2"/>
</dbReference>
<dbReference type="PANTHER" id="PTHR44858:SF1">
    <property type="entry name" value="UDP-N-ACETYLGLUCOSAMINE--PEPTIDE N-ACETYLGLUCOSAMINYLTRANSFERASE SPINDLY-RELATED"/>
    <property type="match status" value="1"/>
</dbReference>
<evidence type="ECO:0000256" key="2">
    <source>
        <dbReference type="ARBA" id="ARBA00022803"/>
    </source>
</evidence>
<protein>
    <submittedName>
        <fullName evidence="4">Tetratricopeptide (TPR) repeat</fullName>
    </submittedName>
</protein>
<gene>
    <name evidence="4" type="ORF">SAMN05444169_8772</name>
</gene>
<dbReference type="Pfam" id="PF00515">
    <property type="entry name" value="TPR_1"/>
    <property type="match status" value="1"/>
</dbReference>
<organism evidence="4 5">
    <name type="scientific">Bradyrhizobium erythrophlei</name>
    <dbReference type="NCBI Taxonomy" id="1437360"/>
    <lineage>
        <taxon>Bacteria</taxon>
        <taxon>Pseudomonadati</taxon>
        <taxon>Pseudomonadota</taxon>
        <taxon>Alphaproteobacteria</taxon>
        <taxon>Hyphomicrobiales</taxon>
        <taxon>Nitrobacteraceae</taxon>
        <taxon>Bradyrhizobium</taxon>
    </lineage>
</organism>
<dbReference type="PANTHER" id="PTHR44858">
    <property type="entry name" value="TETRATRICOPEPTIDE REPEAT PROTEIN 6"/>
    <property type="match status" value="1"/>
</dbReference>
<dbReference type="InterPro" id="IPR050498">
    <property type="entry name" value="Ycf3"/>
</dbReference>
<dbReference type="SMART" id="SM00028">
    <property type="entry name" value="TPR"/>
    <property type="match status" value="5"/>
</dbReference>
<evidence type="ECO:0000313" key="4">
    <source>
        <dbReference type="EMBL" id="SHH68315.1"/>
    </source>
</evidence>
<keyword evidence="1" id="KW-0677">Repeat</keyword>
<dbReference type="Gene3D" id="1.25.40.10">
    <property type="entry name" value="Tetratricopeptide repeat domain"/>
    <property type="match status" value="2"/>
</dbReference>